<accession>A0ABS2D2F1</accession>
<sequence>MAIYLELDGIKGSATDAAFKEQIECNSFQWGAGLAVDRAGNGNRTATKASISEISLSKVTDKSSELLFKSLLKGTVVQKGQISFAATSEGESVAYLTIKLEDVIVSGFSVSSGGDMPHESLTLNIGKFDQSFSDRDEDNKGTATHLIYDLVAAKLG</sequence>
<keyword evidence="2" id="KW-1185">Reference proteome</keyword>
<dbReference type="Pfam" id="PF05638">
    <property type="entry name" value="T6SS_HCP"/>
    <property type="match status" value="1"/>
</dbReference>
<dbReference type="EMBL" id="JAFEMC010000001">
    <property type="protein sequence ID" value="MBM6575093.1"/>
    <property type="molecule type" value="Genomic_DNA"/>
</dbReference>
<gene>
    <name evidence="1" type="ORF">ILT43_01815</name>
</gene>
<comment type="caution">
    <text evidence="1">The sequence shown here is derived from an EMBL/GenBank/DDBJ whole genome shotgun (WGS) entry which is preliminary data.</text>
</comment>
<name>A0ABS2D2F1_9SPHN</name>
<proteinExistence type="predicted"/>
<dbReference type="RefSeq" id="WP_204193650.1">
    <property type="nucleotide sequence ID" value="NZ_JAFEMC010000001.1"/>
</dbReference>
<dbReference type="PANTHER" id="PTHR36152">
    <property type="entry name" value="CYTOPLASMIC PROTEIN-RELATED"/>
    <property type="match status" value="1"/>
</dbReference>
<dbReference type="InterPro" id="IPR053165">
    <property type="entry name" value="HSI-I_assembly_Hcp1"/>
</dbReference>
<dbReference type="SUPFAM" id="SSF141452">
    <property type="entry name" value="Hcp1-like"/>
    <property type="match status" value="1"/>
</dbReference>
<dbReference type="Proteomes" id="UP000763641">
    <property type="component" value="Unassembled WGS sequence"/>
</dbReference>
<dbReference type="Gene3D" id="2.30.110.20">
    <property type="entry name" value="Hcp1-like"/>
    <property type="match status" value="1"/>
</dbReference>
<dbReference type="InterPro" id="IPR036624">
    <property type="entry name" value="Hcp1-lik_sf"/>
</dbReference>
<reference evidence="1 2" key="1">
    <citation type="submission" date="2020-12" db="EMBL/GenBank/DDBJ databases">
        <title>Sphingomonas sp.</title>
        <authorList>
            <person name="Kim M.K."/>
        </authorList>
    </citation>
    <scope>NUCLEOTIDE SEQUENCE [LARGE SCALE GENOMIC DNA]</scope>
    <source>
        <strain evidence="1 2">BT552</strain>
    </source>
</reference>
<protein>
    <submittedName>
        <fullName evidence="1">Type VI secretion system tube protein Hcp</fullName>
    </submittedName>
</protein>
<evidence type="ECO:0000313" key="1">
    <source>
        <dbReference type="EMBL" id="MBM6575093.1"/>
    </source>
</evidence>
<dbReference type="PANTHER" id="PTHR36152:SF1">
    <property type="entry name" value="UBIQUITIN-LIKE DOMAIN-CONTAINING PROTEIN"/>
    <property type="match status" value="1"/>
</dbReference>
<evidence type="ECO:0000313" key="2">
    <source>
        <dbReference type="Proteomes" id="UP000763641"/>
    </source>
</evidence>
<organism evidence="1 2">
    <name type="scientific">Sphingomonas longa</name>
    <dbReference type="NCBI Taxonomy" id="2778730"/>
    <lineage>
        <taxon>Bacteria</taxon>
        <taxon>Pseudomonadati</taxon>
        <taxon>Pseudomonadota</taxon>
        <taxon>Alphaproteobacteria</taxon>
        <taxon>Sphingomonadales</taxon>
        <taxon>Sphingomonadaceae</taxon>
        <taxon>Sphingomonas</taxon>
    </lineage>
</organism>
<dbReference type="InterPro" id="IPR008514">
    <property type="entry name" value="T6SS_Hcp"/>
</dbReference>